<name>L0FBE2_DESDL</name>
<dbReference type="AlphaFoldDB" id="L0FBE2"/>
<dbReference type="HOGENOM" id="CLU_077650_1_0_9"/>
<dbReference type="EMBL" id="CP003344">
    <property type="protein sequence ID" value="AGA70350.1"/>
    <property type="molecule type" value="Genomic_DNA"/>
</dbReference>
<protein>
    <submittedName>
        <fullName evidence="2">Putative component of anaerobic dehydrogenase</fullName>
    </submittedName>
</protein>
<proteinExistence type="predicted"/>
<dbReference type="InterPro" id="IPR050289">
    <property type="entry name" value="TorD/DmsD_chaperones"/>
</dbReference>
<evidence type="ECO:0000313" key="3">
    <source>
        <dbReference type="Proteomes" id="UP000010797"/>
    </source>
</evidence>
<sequence length="228" mass="25938">MNNNVLENKVAKSFAISDLYQLLSLSLRLPTHELAEALLNGSYRQDSLNILEELSCSQEDRARVGEAFGRLVGPKSESTPFLIKMRREYTRLFDDPKKPALNIYETLYLHDPADKQGAMLFMSPAALDAERCYKDAGVILVNQSAEPADHLATELEFMLYLHGKKGKAMQEQNLEEIEKMEKQIQQFETLHLKKWCPSFFERLENEAKCQSYQAIALLAKIGLAPILV</sequence>
<dbReference type="STRING" id="871963.Desdi_2942"/>
<evidence type="ECO:0000256" key="1">
    <source>
        <dbReference type="ARBA" id="ARBA00023186"/>
    </source>
</evidence>
<accession>L0FBE2</accession>
<gene>
    <name evidence="2" type="ordered locus">Desdi_2942</name>
</gene>
<dbReference type="RefSeq" id="WP_015263311.1">
    <property type="nucleotide sequence ID" value="NC_019903.1"/>
</dbReference>
<dbReference type="KEGG" id="ddl:Desdi_2942"/>
<keyword evidence="3" id="KW-1185">Reference proteome</keyword>
<dbReference type="eggNOG" id="COG3381">
    <property type="taxonomic scope" value="Bacteria"/>
</dbReference>
<reference evidence="3" key="1">
    <citation type="submission" date="2012-02" db="EMBL/GenBank/DDBJ databases">
        <title>Complete sequence of Desulfitobacterium dichloroeliminans LMG P-21439.</title>
        <authorList>
            <person name="Lucas S."/>
            <person name="Han J."/>
            <person name="Lapidus A."/>
            <person name="Cheng J.-F."/>
            <person name="Goodwin L."/>
            <person name="Pitluck S."/>
            <person name="Peters L."/>
            <person name="Ovchinnikova G."/>
            <person name="Teshima H."/>
            <person name="Detter J.C."/>
            <person name="Han C."/>
            <person name="Tapia R."/>
            <person name="Land M."/>
            <person name="Hauser L."/>
            <person name="Kyrpides N."/>
            <person name="Ivanova N."/>
            <person name="Pagani I."/>
            <person name="Kruse T."/>
            <person name="de Vos W.M."/>
            <person name="Boon N."/>
            <person name="Smidt H."/>
            <person name="Woyke T."/>
        </authorList>
    </citation>
    <scope>NUCLEOTIDE SEQUENCE [LARGE SCALE GENOMIC DNA]</scope>
    <source>
        <strain evidence="3">LMG P-21439 / DCA1</strain>
    </source>
</reference>
<dbReference type="Pfam" id="PF02613">
    <property type="entry name" value="Nitrate_red_del"/>
    <property type="match status" value="1"/>
</dbReference>
<dbReference type="InterPro" id="IPR036411">
    <property type="entry name" value="TorD-like_sf"/>
</dbReference>
<dbReference type="Gene3D" id="1.10.3480.10">
    <property type="entry name" value="TorD-like"/>
    <property type="match status" value="1"/>
</dbReference>
<evidence type="ECO:0000313" key="2">
    <source>
        <dbReference type="EMBL" id="AGA70350.1"/>
    </source>
</evidence>
<dbReference type="PANTHER" id="PTHR34227">
    <property type="entry name" value="CHAPERONE PROTEIN YCDY"/>
    <property type="match status" value="1"/>
</dbReference>
<dbReference type="SUPFAM" id="SSF89155">
    <property type="entry name" value="TorD-like"/>
    <property type="match status" value="1"/>
</dbReference>
<dbReference type="Proteomes" id="UP000010797">
    <property type="component" value="Chromosome"/>
</dbReference>
<organism evidence="2 3">
    <name type="scientific">Desulfitobacterium dichloroeliminans (strain LMG P-21439 / DCA1)</name>
    <dbReference type="NCBI Taxonomy" id="871963"/>
    <lineage>
        <taxon>Bacteria</taxon>
        <taxon>Bacillati</taxon>
        <taxon>Bacillota</taxon>
        <taxon>Clostridia</taxon>
        <taxon>Eubacteriales</taxon>
        <taxon>Desulfitobacteriaceae</taxon>
        <taxon>Desulfitobacterium</taxon>
    </lineage>
</organism>
<keyword evidence="1" id="KW-0143">Chaperone</keyword>
<dbReference type="PANTHER" id="PTHR34227:SF1">
    <property type="entry name" value="DIMETHYL SULFOXIDE REDUCTASE CHAPERONE-RELATED"/>
    <property type="match status" value="1"/>
</dbReference>
<dbReference type="InterPro" id="IPR020945">
    <property type="entry name" value="DMSO/NO3_reduct_chaperone"/>
</dbReference>
<dbReference type="OrthoDB" id="1794990at2"/>